<keyword evidence="1" id="KW-0812">Transmembrane</keyword>
<keyword evidence="1" id="KW-1133">Transmembrane helix</keyword>
<dbReference type="EMBL" id="CAXITT010000039">
    <property type="protein sequence ID" value="CAL1528861.1"/>
    <property type="molecule type" value="Genomic_DNA"/>
</dbReference>
<keyword evidence="1" id="KW-0472">Membrane</keyword>
<dbReference type="AlphaFoldDB" id="A0AAV2H9Y7"/>
<accession>A0AAV2H9Y7</accession>
<comment type="caution">
    <text evidence="2">The sequence shown here is derived from an EMBL/GenBank/DDBJ whole genome shotgun (WGS) entry which is preliminary data.</text>
</comment>
<organism evidence="2 3">
    <name type="scientific">Lymnaea stagnalis</name>
    <name type="common">Great pond snail</name>
    <name type="synonym">Helix stagnalis</name>
    <dbReference type="NCBI Taxonomy" id="6523"/>
    <lineage>
        <taxon>Eukaryota</taxon>
        <taxon>Metazoa</taxon>
        <taxon>Spiralia</taxon>
        <taxon>Lophotrochozoa</taxon>
        <taxon>Mollusca</taxon>
        <taxon>Gastropoda</taxon>
        <taxon>Heterobranchia</taxon>
        <taxon>Euthyneura</taxon>
        <taxon>Panpulmonata</taxon>
        <taxon>Hygrophila</taxon>
        <taxon>Lymnaeoidea</taxon>
        <taxon>Lymnaeidae</taxon>
        <taxon>Lymnaea</taxon>
    </lineage>
</organism>
<name>A0AAV2H9Y7_LYMST</name>
<protein>
    <submittedName>
        <fullName evidence="2">Uncharacterized protein</fullName>
    </submittedName>
</protein>
<evidence type="ECO:0000313" key="3">
    <source>
        <dbReference type="Proteomes" id="UP001497497"/>
    </source>
</evidence>
<feature type="transmembrane region" description="Helical" evidence="1">
    <location>
        <begin position="70"/>
        <end position="94"/>
    </location>
</feature>
<evidence type="ECO:0000313" key="2">
    <source>
        <dbReference type="EMBL" id="CAL1528861.1"/>
    </source>
</evidence>
<reference evidence="2 3" key="1">
    <citation type="submission" date="2024-04" db="EMBL/GenBank/DDBJ databases">
        <authorList>
            <consortium name="Genoscope - CEA"/>
            <person name="William W."/>
        </authorList>
    </citation>
    <scope>NUCLEOTIDE SEQUENCE [LARGE SCALE GENOMIC DNA]</scope>
</reference>
<evidence type="ECO:0000256" key="1">
    <source>
        <dbReference type="SAM" id="Phobius"/>
    </source>
</evidence>
<feature type="transmembrane region" description="Helical" evidence="1">
    <location>
        <begin position="39"/>
        <end position="64"/>
    </location>
</feature>
<sequence length="129" mass="13732">MTVGTNSQGMSPDLTPQSHVIEWDDDQGRKPGLCCLQGCLAATAVGFSFFVALPTGIILVVLSANSHDTTLLAVGCVLVSLPVIMLLVVIILCLNQKRLCCNKIKEKKRAISPTVHITNISGQVETTPC</sequence>
<proteinExistence type="predicted"/>
<gene>
    <name evidence="2" type="ORF">GSLYS_00003031001</name>
</gene>
<keyword evidence="3" id="KW-1185">Reference proteome</keyword>
<dbReference type="Proteomes" id="UP001497497">
    <property type="component" value="Unassembled WGS sequence"/>
</dbReference>